<keyword evidence="6 9" id="KW-1133">Transmembrane helix</keyword>
<comment type="function">
    <text evidence="9">Part of the tripartite ATP-independent periplasmic (TRAP) transport system.</text>
</comment>
<dbReference type="GO" id="GO:0015740">
    <property type="term" value="P:C4-dicarboxylate transport"/>
    <property type="evidence" value="ECO:0007669"/>
    <property type="project" value="TreeGrafter"/>
</dbReference>
<keyword evidence="2 9" id="KW-0813">Transport</keyword>
<evidence type="ECO:0000256" key="5">
    <source>
        <dbReference type="ARBA" id="ARBA00022692"/>
    </source>
</evidence>
<protein>
    <recommendedName>
        <fullName evidence="9">TRAP transporter small permease protein</fullName>
    </recommendedName>
</protein>
<evidence type="ECO:0000256" key="3">
    <source>
        <dbReference type="ARBA" id="ARBA00022475"/>
    </source>
</evidence>
<dbReference type="Pfam" id="PF04290">
    <property type="entry name" value="DctQ"/>
    <property type="match status" value="1"/>
</dbReference>
<evidence type="ECO:0000256" key="9">
    <source>
        <dbReference type="RuleBase" id="RU369079"/>
    </source>
</evidence>
<feature type="transmembrane region" description="Helical" evidence="9">
    <location>
        <begin position="143"/>
        <end position="165"/>
    </location>
</feature>
<reference evidence="12" key="1">
    <citation type="submission" date="2006-08" db="EMBL/GenBank/DDBJ databases">
        <title>Complete sequence of Alkalilimnicola ehrilichei MLHE-1.</title>
        <authorList>
            <person name="Copeland A."/>
            <person name="Lucas S."/>
            <person name="Lapidus A."/>
            <person name="Barry K."/>
            <person name="Detter J.C."/>
            <person name="Glavina del Rio T."/>
            <person name="Hammon N."/>
            <person name="Israni S."/>
            <person name="Dalin E."/>
            <person name="Tice H."/>
            <person name="Pitluck S."/>
            <person name="Sims D."/>
            <person name="Brettin T."/>
            <person name="Bruce D."/>
            <person name="Han C."/>
            <person name="Tapia R."/>
            <person name="Gilna P."/>
            <person name="Schmutz J."/>
            <person name="Larimer F."/>
            <person name="Land M."/>
            <person name="Hauser L."/>
            <person name="Kyrpides N."/>
            <person name="Mikhailova N."/>
            <person name="Oremland R.S."/>
            <person name="Hoeft S.E."/>
            <person name="Switzer-Blum J."/>
            <person name="Kulp T."/>
            <person name="King G."/>
            <person name="Tabita R."/>
            <person name="Witte B."/>
            <person name="Santini J.M."/>
            <person name="Basu P."/>
            <person name="Hollibaugh J.T."/>
            <person name="Xie G."/>
            <person name="Stolz J.F."/>
            <person name="Richardson P."/>
        </authorList>
    </citation>
    <scope>NUCLEOTIDE SEQUENCE [LARGE SCALE GENOMIC DNA]</scope>
    <source>
        <strain evidence="12">ATCC BAA-1101 / DSM 17681 / MLHE-1</strain>
    </source>
</reference>
<feature type="transmembrane region" description="Helical" evidence="9">
    <location>
        <begin position="227"/>
        <end position="249"/>
    </location>
</feature>
<dbReference type="HOGENOM" id="CLU_1010611_0_0_6"/>
<comment type="similarity">
    <text evidence="8 9">Belongs to the TRAP transporter small permease family.</text>
</comment>
<keyword evidence="5 9" id="KW-0812">Transmembrane</keyword>
<proteinExistence type="inferred from homology"/>
<evidence type="ECO:0000256" key="1">
    <source>
        <dbReference type="ARBA" id="ARBA00004429"/>
    </source>
</evidence>
<gene>
    <name evidence="11" type="ordered locus">Mlg_1942</name>
</gene>
<evidence type="ECO:0000313" key="11">
    <source>
        <dbReference type="EMBL" id="ABI57284.1"/>
    </source>
</evidence>
<dbReference type="InterPro" id="IPR055348">
    <property type="entry name" value="DctQ"/>
</dbReference>
<dbReference type="EMBL" id="CP000453">
    <property type="protein sequence ID" value="ABI57284.1"/>
    <property type="molecule type" value="Genomic_DNA"/>
</dbReference>
<dbReference type="GO" id="GO:0022857">
    <property type="term" value="F:transmembrane transporter activity"/>
    <property type="evidence" value="ECO:0007669"/>
    <property type="project" value="UniProtKB-UniRule"/>
</dbReference>
<name>Q0A7A3_ALKEH</name>
<keyword evidence="3" id="KW-1003">Cell membrane</keyword>
<comment type="subunit">
    <text evidence="9">The complex comprises the extracytoplasmic solute receptor protein and the two transmembrane proteins.</text>
</comment>
<feature type="transmembrane region" description="Helical" evidence="9">
    <location>
        <begin position="185"/>
        <end position="207"/>
    </location>
</feature>
<evidence type="ECO:0000256" key="2">
    <source>
        <dbReference type="ARBA" id="ARBA00022448"/>
    </source>
</evidence>
<evidence type="ECO:0000256" key="4">
    <source>
        <dbReference type="ARBA" id="ARBA00022519"/>
    </source>
</evidence>
<sequence length="275" mass="30187">MSTQGGPGSGLSGKLTIAIRLLDRGVEHVEGLLVGAGVLLMAIVAISNVYTRNFHGFSIPGTEDITVILLVIVTFMGIGFAARQGRHIAMTALYDQLWGVWRKGMLVLISLCTAGLLFYLAFLGYEYVEALHRRDRTFRGMAIYAWQIHILLPALLALWIGYWAAWQRGLRRTGAFLGALRGRDIGAWVTTVVTGAALLWIAGVVIVHLLADPGTGPLGWQTQLRQWIPYALVPIGLALGGVQFLLTALRNLTSREIYRSFTQKEQYGDANPDEP</sequence>
<evidence type="ECO:0000256" key="8">
    <source>
        <dbReference type="ARBA" id="ARBA00038436"/>
    </source>
</evidence>
<accession>Q0A7A3</accession>
<dbReference type="PANTHER" id="PTHR35011:SF2">
    <property type="entry name" value="2,3-DIKETO-L-GULONATE TRAP TRANSPORTER SMALL PERMEASE PROTEIN YIAM"/>
    <property type="match status" value="1"/>
</dbReference>
<dbReference type="GO" id="GO:0005886">
    <property type="term" value="C:plasma membrane"/>
    <property type="evidence" value="ECO:0007669"/>
    <property type="project" value="UniProtKB-SubCell"/>
</dbReference>
<evidence type="ECO:0000259" key="10">
    <source>
        <dbReference type="Pfam" id="PF04290"/>
    </source>
</evidence>
<keyword evidence="4 9" id="KW-0997">Cell inner membrane</keyword>
<dbReference type="InterPro" id="IPR007387">
    <property type="entry name" value="TRAP_DctQ"/>
</dbReference>
<feature type="transmembrane region" description="Helical" evidence="9">
    <location>
        <begin position="65"/>
        <end position="83"/>
    </location>
</feature>
<dbReference type="AlphaFoldDB" id="Q0A7A3"/>
<evidence type="ECO:0000313" key="12">
    <source>
        <dbReference type="Proteomes" id="UP000001962"/>
    </source>
</evidence>
<feature type="transmembrane region" description="Helical" evidence="9">
    <location>
        <begin position="29"/>
        <end position="50"/>
    </location>
</feature>
<keyword evidence="7 9" id="KW-0472">Membrane</keyword>
<dbReference type="KEGG" id="aeh:Mlg_1942"/>
<organism evidence="11 12">
    <name type="scientific">Alkalilimnicola ehrlichii (strain ATCC BAA-1101 / DSM 17681 / MLHE-1)</name>
    <dbReference type="NCBI Taxonomy" id="187272"/>
    <lineage>
        <taxon>Bacteria</taxon>
        <taxon>Pseudomonadati</taxon>
        <taxon>Pseudomonadota</taxon>
        <taxon>Gammaproteobacteria</taxon>
        <taxon>Chromatiales</taxon>
        <taxon>Ectothiorhodospiraceae</taxon>
        <taxon>Alkalilimnicola</taxon>
    </lineage>
</organism>
<evidence type="ECO:0000256" key="6">
    <source>
        <dbReference type="ARBA" id="ARBA00022989"/>
    </source>
</evidence>
<keyword evidence="12" id="KW-1185">Reference proteome</keyword>
<dbReference type="Proteomes" id="UP000001962">
    <property type="component" value="Chromosome"/>
</dbReference>
<comment type="caution">
    <text evidence="9">Lacks conserved residue(s) required for the propagation of feature annotation.</text>
</comment>
<dbReference type="eggNOG" id="COG3090">
    <property type="taxonomic scope" value="Bacteria"/>
</dbReference>
<dbReference type="RefSeq" id="WP_011629678.1">
    <property type="nucleotide sequence ID" value="NC_008340.1"/>
</dbReference>
<feature type="domain" description="Tripartite ATP-independent periplasmic transporters DctQ component" evidence="10">
    <location>
        <begin position="41"/>
        <end position="160"/>
    </location>
</feature>
<evidence type="ECO:0000256" key="7">
    <source>
        <dbReference type="ARBA" id="ARBA00023136"/>
    </source>
</evidence>
<comment type="subcellular location">
    <subcellularLocation>
        <location evidence="1 9">Cell inner membrane</location>
        <topology evidence="1 9">Multi-pass membrane protein</topology>
    </subcellularLocation>
</comment>
<dbReference type="PANTHER" id="PTHR35011">
    <property type="entry name" value="2,3-DIKETO-L-GULONATE TRAP TRANSPORTER SMALL PERMEASE PROTEIN YIAM"/>
    <property type="match status" value="1"/>
</dbReference>
<dbReference type="OrthoDB" id="5465095at2"/>
<feature type="transmembrane region" description="Helical" evidence="9">
    <location>
        <begin position="104"/>
        <end position="123"/>
    </location>
</feature>